<proteinExistence type="predicted"/>
<dbReference type="AlphaFoldDB" id="A0AAD6LLC9"/>
<feature type="region of interest" description="Disordered" evidence="1">
    <location>
        <begin position="15"/>
        <end position="66"/>
    </location>
</feature>
<reference evidence="3 4" key="1">
    <citation type="journal article" date="2023" name="Mol. Ecol. Resour.">
        <title>Chromosome-level genome assembly of a triploid poplar Populus alba 'Berolinensis'.</title>
        <authorList>
            <person name="Chen S."/>
            <person name="Yu Y."/>
            <person name="Wang X."/>
            <person name="Wang S."/>
            <person name="Zhang T."/>
            <person name="Zhou Y."/>
            <person name="He R."/>
            <person name="Meng N."/>
            <person name="Wang Y."/>
            <person name="Liu W."/>
            <person name="Liu Z."/>
            <person name="Liu J."/>
            <person name="Guo Q."/>
            <person name="Huang H."/>
            <person name="Sederoff R.R."/>
            <person name="Wang G."/>
            <person name="Qu G."/>
            <person name="Chen S."/>
        </authorList>
    </citation>
    <scope>NUCLEOTIDE SEQUENCE [LARGE SCALE GENOMIC DNA]</scope>
    <source>
        <strain evidence="3">SC-2020</strain>
    </source>
</reference>
<feature type="compositionally biased region" description="Basic and acidic residues" evidence="1">
    <location>
        <begin position="42"/>
        <end position="57"/>
    </location>
</feature>
<gene>
    <name evidence="3" type="ORF">NC653_037042</name>
</gene>
<keyword evidence="2" id="KW-0472">Membrane</keyword>
<organism evidence="3 4">
    <name type="scientific">Populus alba x Populus x berolinensis</name>
    <dbReference type="NCBI Taxonomy" id="444605"/>
    <lineage>
        <taxon>Eukaryota</taxon>
        <taxon>Viridiplantae</taxon>
        <taxon>Streptophyta</taxon>
        <taxon>Embryophyta</taxon>
        <taxon>Tracheophyta</taxon>
        <taxon>Spermatophyta</taxon>
        <taxon>Magnoliopsida</taxon>
        <taxon>eudicotyledons</taxon>
        <taxon>Gunneridae</taxon>
        <taxon>Pentapetalae</taxon>
        <taxon>rosids</taxon>
        <taxon>fabids</taxon>
        <taxon>Malpighiales</taxon>
        <taxon>Salicaceae</taxon>
        <taxon>Saliceae</taxon>
        <taxon>Populus</taxon>
    </lineage>
</organism>
<keyword evidence="2" id="KW-0812">Transmembrane</keyword>
<evidence type="ECO:0000313" key="3">
    <source>
        <dbReference type="EMBL" id="KAJ6969253.1"/>
    </source>
</evidence>
<accession>A0AAD6LLC9</accession>
<protein>
    <submittedName>
        <fullName evidence="3">Uncharacterized protein</fullName>
    </submittedName>
</protein>
<comment type="caution">
    <text evidence="3">The sequence shown here is derived from an EMBL/GenBank/DDBJ whole genome shotgun (WGS) entry which is preliminary data.</text>
</comment>
<name>A0AAD6LLC9_9ROSI</name>
<keyword evidence="4" id="KW-1185">Reference proteome</keyword>
<evidence type="ECO:0000313" key="4">
    <source>
        <dbReference type="Proteomes" id="UP001164929"/>
    </source>
</evidence>
<dbReference type="Proteomes" id="UP001164929">
    <property type="component" value="Chromosome 16"/>
</dbReference>
<evidence type="ECO:0000256" key="1">
    <source>
        <dbReference type="SAM" id="MobiDB-lite"/>
    </source>
</evidence>
<dbReference type="EMBL" id="JAQIZT010000016">
    <property type="protein sequence ID" value="KAJ6969253.1"/>
    <property type="molecule type" value="Genomic_DNA"/>
</dbReference>
<feature type="transmembrane region" description="Helical" evidence="2">
    <location>
        <begin position="69"/>
        <end position="88"/>
    </location>
</feature>
<evidence type="ECO:0000256" key="2">
    <source>
        <dbReference type="SAM" id="Phobius"/>
    </source>
</evidence>
<feature type="compositionally biased region" description="Low complexity" evidence="1">
    <location>
        <begin position="25"/>
        <end position="34"/>
    </location>
</feature>
<keyword evidence="2" id="KW-1133">Transmembrane helix</keyword>
<sequence length="94" mass="10902">MDQMLLPSLLLREREREKAGRSQKSSSSSLFFSSGDNNCEAQHMRQIEDQNSDEPKARVRGGPLSSVSLPFPIVSIWYIFPILHYYYFRGTQFQ</sequence>